<accession>A0A9P8VLE6</accession>
<name>A0A9P8VLE6_9PEZI</name>
<feature type="region of interest" description="Disordered" evidence="1">
    <location>
        <begin position="272"/>
        <end position="309"/>
    </location>
</feature>
<feature type="compositionally biased region" description="Gly residues" evidence="1">
    <location>
        <begin position="298"/>
        <end position="309"/>
    </location>
</feature>
<gene>
    <name evidence="2" type="ORF">F5X68DRAFT_29745</name>
</gene>
<sequence>MAPQAEPLSSPTLWAGLLTPRVIGCGHEGTSTLNLDSVLALSGRGRRHRPSPGGGLQIHRRGFVRARVEGEGVGQEGGRGETVSSAVGRHPRSVVGARRWVVVDNVGFDRGPMGAWPKFVPTPGDIKKTRAPGAARILLGAVRHREPDIFGETPELQTSAPHLSYTTATTLPVFAQTLPPSPTAPTAPTCPPPNLPSLIVPSSLFQHRRLRCDTDTPGGKEIFWPDLPPRTRTDKPNMDSPMTGSTEHHERLCKFETSDGVPSPFLVVPAGRPVATPPASPVVSSQRDGASVMPPPRGGWGSGEGLTDA</sequence>
<dbReference type="AlphaFoldDB" id="A0A9P8VLE6"/>
<evidence type="ECO:0000313" key="3">
    <source>
        <dbReference type="Proteomes" id="UP000770015"/>
    </source>
</evidence>
<reference evidence="2" key="1">
    <citation type="journal article" date="2021" name="Nat. Commun.">
        <title>Genetic determinants of endophytism in the Arabidopsis root mycobiome.</title>
        <authorList>
            <person name="Mesny F."/>
            <person name="Miyauchi S."/>
            <person name="Thiergart T."/>
            <person name="Pickel B."/>
            <person name="Atanasova L."/>
            <person name="Karlsson M."/>
            <person name="Huettel B."/>
            <person name="Barry K.W."/>
            <person name="Haridas S."/>
            <person name="Chen C."/>
            <person name="Bauer D."/>
            <person name="Andreopoulos W."/>
            <person name="Pangilinan J."/>
            <person name="LaButti K."/>
            <person name="Riley R."/>
            <person name="Lipzen A."/>
            <person name="Clum A."/>
            <person name="Drula E."/>
            <person name="Henrissat B."/>
            <person name="Kohler A."/>
            <person name="Grigoriev I.V."/>
            <person name="Martin F.M."/>
            <person name="Hacquard S."/>
        </authorList>
    </citation>
    <scope>NUCLEOTIDE SEQUENCE</scope>
    <source>
        <strain evidence="2">MPI-SDFR-AT-0117</strain>
    </source>
</reference>
<protein>
    <submittedName>
        <fullName evidence="2">Uncharacterized protein</fullName>
    </submittedName>
</protein>
<keyword evidence="3" id="KW-1185">Reference proteome</keyword>
<comment type="caution">
    <text evidence="2">The sequence shown here is derived from an EMBL/GenBank/DDBJ whole genome shotgun (WGS) entry which is preliminary data.</text>
</comment>
<evidence type="ECO:0000256" key="1">
    <source>
        <dbReference type="SAM" id="MobiDB-lite"/>
    </source>
</evidence>
<feature type="region of interest" description="Disordered" evidence="1">
    <location>
        <begin position="216"/>
        <end position="248"/>
    </location>
</feature>
<dbReference type="EMBL" id="JAGSXJ010000002">
    <property type="protein sequence ID" value="KAH6695316.1"/>
    <property type="molecule type" value="Genomic_DNA"/>
</dbReference>
<proteinExistence type="predicted"/>
<organism evidence="2 3">
    <name type="scientific">Plectosphaerella plurivora</name>
    <dbReference type="NCBI Taxonomy" id="936078"/>
    <lineage>
        <taxon>Eukaryota</taxon>
        <taxon>Fungi</taxon>
        <taxon>Dikarya</taxon>
        <taxon>Ascomycota</taxon>
        <taxon>Pezizomycotina</taxon>
        <taxon>Sordariomycetes</taxon>
        <taxon>Hypocreomycetidae</taxon>
        <taxon>Glomerellales</taxon>
        <taxon>Plectosphaerellaceae</taxon>
        <taxon>Plectosphaerella</taxon>
    </lineage>
</organism>
<dbReference type="Proteomes" id="UP000770015">
    <property type="component" value="Unassembled WGS sequence"/>
</dbReference>
<evidence type="ECO:0000313" key="2">
    <source>
        <dbReference type="EMBL" id="KAH6695316.1"/>
    </source>
</evidence>